<dbReference type="InterPro" id="IPR029072">
    <property type="entry name" value="YebC-like"/>
</dbReference>
<keyword evidence="3 6" id="KW-0805">Transcription regulation</keyword>
<evidence type="ECO:0000256" key="1">
    <source>
        <dbReference type="ARBA" id="ARBA00008724"/>
    </source>
</evidence>
<dbReference type="InterPro" id="IPR048300">
    <property type="entry name" value="TACO1_YebC-like_2nd/3rd_dom"/>
</dbReference>
<protein>
    <recommendedName>
        <fullName evidence="6">Probable transcriptional regulatory protein BGO89_04570</fullName>
    </recommendedName>
</protein>
<dbReference type="InterPro" id="IPR002876">
    <property type="entry name" value="Transcrip_reg_TACO1-like"/>
</dbReference>
<name>A0A1M3L5L4_9BACT</name>
<dbReference type="STRING" id="1895771.BGO89_04570"/>
<comment type="caution">
    <text evidence="9">The sequence shown here is derived from an EMBL/GenBank/DDBJ whole genome shotgun (WGS) entry which is preliminary data.</text>
</comment>
<evidence type="ECO:0000256" key="4">
    <source>
        <dbReference type="ARBA" id="ARBA00023125"/>
    </source>
</evidence>
<evidence type="ECO:0000256" key="3">
    <source>
        <dbReference type="ARBA" id="ARBA00023015"/>
    </source>
</evidence>
<feature type="domain" description="TACO1/YebC-like second and third" evidence="7">
    <location>
        <begin position="80"/>
        <end position="234"/>
    </location>
</feature>
<dbReference type="SUPFAM" id="SSF75625">
    <property type="entry name" value="YebC-like"/>
    <property type="match status" value="1"/>
</dbReference>
<keyword evidence="2 6" id="KW-0963">Cytoplasm</keyword>
<dbReference type="InterPro" id="IPR026564">
    <property type="entry name" value="Transcrip_reg_TACO1-like_dom3"/>
</dbReference>
<evidence type="ECO:0000256" key="2">
    <source>
        <dbReference type="ARBA" id="ARBA00022490"/>
    </source>
</evidence>
<evidence type="ECO:0000259" key="8">
    <source>
        <dbReference type="Pfam" id="PF20772"/>
    </source>
</evidence>
<dbReference type="InterPro" id="IPR049083">
    <property type="entry name" value="TACO1_YebC_N"/>
</dbReference>
<comment type="similarity">
    <text evidence="1 6">Belongs to the TACO1 family.</text>
</comment>
<evidence type="ECO:0000313" key="10">
    <source>
        <dbReference type="Proteomes" id="UP000184233"/>
    </source>
</evidence>
<dbReference type="GO" id="GO:0005829">
    <property type="term" value="C:cytosol"/>
    <property type="evidence" value="ECO:0007669"/>
    <property type="project" value="TreeGrafter"/>
</dbReference>
<dbReference type="PANTHER" id="PTHR12532:SF6">
    <property type="entry name" value="TRANSCRIPTIONAL REGULATORY PROTEIN YEBC-RELATED"/>
    <property type="match status" value="1"/>
</dbReference>
<proteinExistence type="inferred from homology"/>
<dbReference type="GO" id="GO:0006355">
    <property type="term" value="P:regulation of DNA-templated transcription"/>
    <property type="evidence" value="ECO:0007669"/>
    <property type="project" value="UniProtKB-UniRule"/>
</dbReference>
<dbReference type="FunFam" id="1.10.10.200:FF:000004">
    <property type="entry name" value="Probable transcriptional regulatory protein BSBG_02618"/>
    <property type="match status" value="1"/>
</dbReference>
<gene>
    <name evidence="9" type="ORF">BGO89_04570</name>
</gene>
<evidence type="ECO:0000259" key="7">
    <source>
        <dbReference type="Pfam" id="PF01709"/>
    </source>
</evidence>
<dbReference type="Gene3D" id="3.30.70.980">
    <property type="match status" value="2"/>
</dbReference>
<dbReference type="NCBIfam" id="NF009044">
    <property type="entry name" value="PRK12378.1"/>
    <property type="match status" value="1"/>
</dbReference>
<dbReference type="NCBIfam" id="NF001030">
    <property type="entry name" value="PRK00110.1"/>
    <property type="match status" value="1"/>
</dbReference>
<keyword evidence="4 6" id="KW-0238">DNA-binding</keyword>
<accession>A0A1M3L5L4</accession>
<sequence length="238" mass="26389">MGRAFEFRRARKEKRWANMSRAFTRLGREISIAVKTGGPDPETNPRLRAAIQNAKTANMPKDNVENAIKKAAGKDAADLAEVNFEGYAPHGVAIWVETATDNNTRTVANIRSYFNKSGGSLGTTGSLEFIFDRKGVFVIPTAGVNMDDLEMMLIEHGAEDIQQADDEVTVYTSFADFAPMQKALESGNVKVDSSELKRIPNTTVTLTDEQAEDIIKLIDRIEEDDDVQNVFHNMNESE</sequence>
<dbReference type="Pfam" id="PF01709">
    <property type="entry name" value="Transcrip_reg"/>
    <property type="match status" value="1"/>
</dbReference>
<evidence type="ECO:0000256" key="6">
    <source>
        <dbReference type="HAMAP-Rule" id="MF_00693"/>
    </source>
</evidence>
<dbReference type="Gene3D" id="1.10.10.200">
    <property type="match status" value="1"/>
</dbReference>
<dbReference type="Pfam" id="PF20772">
    <property type="entry name" value="TACO1_YebC_N"/>
    <property type="match status" value="1"/>
</dbReference>
<comment type="subcellular location">
    <subcellularLocation>
        <location evidence="6">Cytoplasm</location>
    </subcellularLocation>
</comment>
<keyword evidence="5 6" id="KW-0804">Transcription</keyword>
<dbReference type="NCBIfam" id="TIGR01033">
    <property type="entry name" value="YebC/PmpR family DNA-binding transcriptional regulator"/>
    <property type="match status" value="1"/>
</dbReference>
<reference evidence="9 10" key="1">
    <citation type="submission" date="2016-09" db="EMBL/GenBank/DDBJ databases">
        <title>Genome-resolved meta-omics ties microbial dynamics to process performance in biotechnology for thiocyanate degradation.</title>
        <authorList>
            <person name="Kantor R.S."/>
            <person name="Huddy R.J."/>
            <person name="Iyer R."/>
            <person name="Thomas B.C."/>
            <person name="Brown C.T."/>
            <person name="Anantharaman K."/>
            <person name="Tringe S."/>
            <person name="Hettich R.L."/>
            <person name="Harrison S.T."/>
            <person name="Banfield J.F."/>
        </authorList>
    </citation>
    <scope>NUCLEOTIDE SEQUENCE [LARGE SCALE GENOMIC DNA]</scope>
    <source>
        <strain evidence="9">59-99</strain>
    </source>
</reference>
<evidence type="ECO:0000256" key="5">
    <source>
        <dbReference type="ARBA" id="ARBA00023163"/>
    </source>
</evidence>
<dbReference type="Proteomes" id="UP000184233">
    <property type="component" value="Unassembled WGS sequence"/>
</dbReference>
<feature type="domain" description="TACO1/YebC-like N-terminal" evidence="8">
    <location>
        <begin position="4"/>
        <end position="74"/>
    </location>
</feature>
<dbReference type="GO" id="GO:0003677">
    <property type="term" value="F:DNA binding"/>
    <property type="evidence" value="ECO:0007669"/>
    <property type="project" value="UniProtKB-UniRule"/>
</dbReference>
<evidence type="ECO:0000313" key="9">
    <source>
        <dbReference type="EMBL" id="OJX60843.1"/>
    </source>
</evidence>
<dbReference type="AlphaFoldDB" id="A0A1M3L5L4"/>
<dbReference type="InterPro" id="IPR017856">
    <property type="entry name" value="Integrase-like_N"/>
</dbReference>
<dbReference type="PANTHER" id="PTHR12532">
    <property type="entry name" value="TRANSLATIONAL ACTIVATOR OF CYTOCHROME C OXIDASE 1"/>
    <property type="match status" value="1"/>
</dbReference>
<organism evidence="9 10">
    <name type="scientific">Candidatus Kapaibacterium thiocyanatum</name>
    <dbReference type="NCBI Taxonomy" id="1895771"/>
    <lineage>
        <taxon>Bacteria</taxon>
        <taxon>Pseudomonadati</taxon>
        <taxon>Candidatus Kapaibacteriota</taxon>
        <taxon>Candidatus Kapaibacteriia</taxon>
        <taxon>Candidatus Kapaibacteriales</taxon>
        <taxon>Candidatus Kapaibacteriaceae</taxon>
        <taxon>Candidatus Kapaibacterium</taxon>
    </lineage>
</organism>
<dbReference type="HAMAP" id="MF_00693">
    <property type="entry name" value="Transcrip_reg_TACO1"/>
    <property type="match status" value="1"/>
</dbReference>
<dbReference type="EMBL" id="MKVH01000003">
    <property type="protein sequence ID" value="OJX60843.1"/>
    <property type="molecule type" value="Genomic_DNA"/>
</dbReference>